<dbReference type="EMBL" id="SGNY01000003">
    <property type="protein sequence ID" value="TRB00389.1"/>
    <property type="molecule type" value="Genomic_DNA"/>
</dbReference>
<evidence type="ECO:0000256" key="1">
    <source>
        <dbReference type="SAM" id="MobiDB-lite"/>
    </source>
</evidence>
<dbReference type="Proteomes" id="UP000315434">
    <property type="component" value="Unassembled WGS sequence"/>
</dbReference>
<gene>
    <name evidence="2" type="ORF">EXN68_11755</name>
</gene>
<accession>A0A546XI15</accession>
<organism evidence="2 3">
    <name type="scientific">Rhizobium rhizogenes</name>
    <name type="common">Agrobacterium rhizogenes</name>
    <dbReference type="NCBI Taxonomy" id="359"/>
    <lineage>
        <taxon>Bacteria</taxon>
        <taxon>Pseudomonadati</taxon>
        <taxon>Pseudomonadota</taxon>
        <taxon>Alphaproteobacteria</taxon>
        <taxon>Hyphomicrobiales</taxon>
        <taxon>Rhizobiaceae</taxon>
        <taxon>Rhizobium/Agrobacterium group</taxon>
        <taxon>Rhizobium</taxon>
    </lineage>
</organism>
<protein>
    <submittedName>
        <fullName evidence="2">Uncharacterized protein</fullName>
    </submittedName>
</protein>
<evidence type="ECO:0000313" key="3">
    <source>
        <dbReference type="Proteomes" id="UP000315434"/>
    </source>
</evidence>
<evidence type="ECO:0000313" key="2">
    <source>
        <dbReference type="EMBL" id="TRB00389.1"/>
    </source>
</evidence>
<feature type="region of interest" description="Disordered" evidence="1">
    <location>
        <begin position="329"/>
        <end position="354"/>
    </location>
</feature>
<reference evidence="2 3" key="1">
    <citation type="journal article" date="2019" name="Appl. Microbiol. Biotechnol.">
        <title>Differential efficiency of wild type rhizogenic strains for rol gene transformation of plants.</title>
        <authorList>
            <person name="Desmet S."/>
            <person name="De Keyser E."/>
            <person name="Van Vaerenbergh J."/>
            <person name="Baeyen S."/>
            <person name="Van Huylenbroeck J."/>
            <person name="Geelen D."/>
            <person name="Dhooghe E."/>
        </authorList>
    </citation>
    <scope>NUCLEOTIDE SEQUENCE [LARGE SCALE GENOMIC DNA]</scope>
    <source>
        <strain evidence="2 3">GBBC3284</strain>
    </source>
</reference>
<feature type="compositionally biased region" description="Pro residues" evidence="1">
    <location>
        <begin position="344"/>
        <end position="354"/>
    </location>
</feature>
<dbReference type="RefSeq" id="WP_142840958.1">
    <property type="nucleotide sequence ID" value="NZ_SGNY01000003.1"/>
</dbReference>
<dbReference type="AlphaFoldDB" id="A0A546XI15"/>
<proteinExistence type="predicted"/>
<comment type="caution">
    <text evidence="2">The sequence shown here is derived from an EMBL/GenBank/DDBJ whole genome shotgun (WGS) entry which is preliminary data.</text>
</comment>
<sequence length="354" mass="39922">MNQSVKRVFEEKPEYLKSDFLDHIRQIGLPTTWRHITNEEPPRDGVDVILQDFVISRDIIASQGYATCPICSPIKPKYVKGHLLYSRESKALYAVGHCCGHGFFGEGSLAKALNKNSDAQRRREAERFIEANWRAPFHFTKYWATLKQSVRDLDAVLKAIRVGLRPSACRDIHRATRDGGYLKIRERIDTALEDGPAGMRSAERLFGERPVQGITILRGGSRGPLSTEAPLSNLAAAFSHISWETENDAILWLCEQVDRDVFLLKDFIEEAFEGVAQALADIDNLLLFLQPENLKLIGDWSLTSQGFRASVSIENEDGRITIFRGGRRHRTFNTPPSLLNAPRSLPPKRLPSQS</sequence>
<dbReference type="OrthoDB" id="8444286at2"/>
<name>A0A546XI15_RHIRH</name>